<sequence>MQQAGVSRVEPGPPPGTMKAVRFYAYGPPEVLQVEDADVPAVGDDDVLIRVRAAAVNPLDWHGMRGAPYFARLQMGLSRPKVNALGNDVAGCVEAVGKNVTEFRPGDEVYGGSGVPLKARSASFAEYAVFPQDAMILKKPAGLTFEQAAAVSQGAISALQGLRDKGRVRPGHKVLINGAAGGVGTMAVQIAKALGAEVTGVCSTPNVELVRSLGADHVIDYTKQDYTRTGKRYDIVFDLVANRTITENRRVLARKGVFVEAAPFEGLWLGPVIGMLKVVLLSLVVPQRLLFFLARARKADLAALGELIESGRIRPVIDRTYPLDRISEAVGYVERGHAKGKVVITV</sequence>
<protein>
    <submittedName>
        <fullName evidence="2">NAD(P)-dependent alcohol dehydrogenase</fullName>
    </submittedName>
</protein>
<evidence type="ECO:0000313" key="2">
    <source>
        <dbReference type="EMBL" id="GAA3573611.1"/>
    </source>
</evidence>
<dbReference type="InterPro" id="IPR050700">
    <property type="entry name" value="YIM1/Zinc_Alcohol_DH_Fams"/>
</dbReference>
<name>A0ABP6XWU5_9ACTN</name>
<dbReference type="InterPro" id="IPR020843">
    <property type="entry name" value="ER"/>
</dbReference>
<reference evidence="3" key="1">
    <citation type="journal article" date="2019" name="Int. J. Syst. Evol. Microbiol.">
        <title>The Global Catalogue of Microorganisms (GCM) 10K type strain sequencing project: providing services to taxonomists for standard genome sequencing and annotation.</title>
        <authorList>
            <consortium name="The Broad Institute Genomics Platform"/>
            <consortium name="The Broad Institute Genome Sequencing Center for Infectious Disease"/>
            <person name="Wu L."/>
            <person name="Ma J."/>
        </authorList>
    </citation>
    <scope>NUCLEOTIDE SEQUENCE [LARGE SCALE GENOMIC DNA]</scope>
    <source>
        <strain evidence="3">JCM 17326</strain>
    </source>
</reference>
<gene>
    <name evidence="2" type="ORF">GCM10022419_063240</name>
</gene>
<dbReference type="SUPFAM" id="SSF50129">
    <property type="entry name" value="GroES-like"/>
    <property type="match status" value="1"/>
</dbReference>
<dbReference type="EMBL" id="BAABDQ010000015">
    <property type="protein sequence ID" value="GAA3573611.1"/>
    <property type="molecule type" value="Genomic_DNA"/>
</dbReference>
<dbReference type="InterPro" id="IPR013154">
    <property type="entry name" value="ADH-like_N"/>
</dbReference>
<evidence type="ECO:0000313" key="3">
    <source>
        <dbReference type="Proteomes" id="UP001500630"/>
    </source>
</evidence>
<feature type="domain" description="Enoyl reductase (ER)" evidence="1">
    <location>
        <begin position="27"/>
        <end position="344"/>
    </location>
</feature>
<dbReference type="Proteomes" id="UP001500630">
    <property type="component" value="Unassembled WGS sequence"/>
</dbReference>
<dbReference type="SMART" id="SM00829">
    <property type="entry name" value="PKS_ER"/>
    <property type="match status" value="1"/>
</dbReference>
<comment type="caution">
    <text evidence="2">The sequence shown here is derived from an EMBL/GenBank/DDBJ whole genome shotgun (WGS) entry which is preliminary data.</text>
</comment>
<dbReference type="PANTHER" id="PTHR11695">
    <property type="entry name" value="ALCOHOL DEHYDROGENASE RELATED"/>
    <property type="match status" value="1"/>
</dbReference>
<dbReference type="PANTHER" id="PTHR11695:SF648">
    <property type="entry name" value="ZINC-BINDING OXIDOREDUCTASE"/>
    <property type="match status" value="1"/>
</dbReference>
<dbReference type="Pfam" id="PF13602">
    <property type="entry name" value="ADH_zinc_N_2"/>
    <property type="match status" value="1"/>
</dbReference>
<dbReference type="PROSITE" id="PS01162">
    <property type="entry name" value="QOR_ZETA_CRYSTAL"/>
    <property type="match status" value="1"/>
</dbReference>
<evidence type="ECO:0000259" key="1">
    <source>
        <dbReference type="SMART" id="SM00829"/>
    </source>
</evidence>
<dbReference type="InterPro" id="IPR036291">
    <property type="entry name" value="NAD(P)-bd_dom_sf"/>
</dbReference>
<dbReference type="CDD" id="cd08267">
    <property type="entry name" value="MDR1"/>
    <property type="match status" value="1"/>
</dbReference>
<dbReference type="SUPFAM" id="SSF51735">
    <property type="entry name" value="NAD(P)-binding Rossmann-fold domains"/>
    <property type="match status" value="1"/>
</dbReference>
<organism evidence="2 3">
    <name type="scientific">Nonomuraea rosea</name>
    <dbReference type="NCBI Taxonomy" id="638574"/>
    <lineage>
        <taxon>Bacteria</taxon>
        <taxon>Bacillati</taxon>
        <taxon>Actinomycetota</taxon>
        <taxon>Actinomycetes</taxon>
        <taxon>Streptosporangiales</taxon>
        <taxon>Streptosporangiaceae</taxon>
        <taxon>Nonomuraea</taxon>
    </lineage>
</organism>
<keyword evidence="3" id="KW-1185">Reference proteome</keyword>
<dbReference type="Gene3D" id="3.90.180.10">
    <property type="entry name" value="Medium-chain alcohol dehydrogenases, catalytic domain"/>
    <property type="match status" value="1"/>
</dbReference>
<dbReference type="InterPro" id="IPR011032">
    <property type="entry name" value="GroES-like_sf"/>
</dbReference>
<dbReference type="Gene3D" id="3.40.50.720">
    <property type="entry name" value="NAD(P)-binding Rossmann-like Domain"/>
    <property type="match status" value="1"/>
</dbReference>
<dbReference type="Pfam" id="PF08240">
    <property type="entry name" value="ADH_N"/>
    <property type="match status" value="1"/>
</dbReference>
<dbReference type="InterPro" id="IPR002364">
    <property type="entry name" value="Quin_OxRdtase/zeta-crystal_CS"/>
</dbReference>
<proteinExistence type="predicted"/>
<accession>A0ABP6XWU5</accession>